<sequence length="193" mass="21371">MVALALLESSGAITLIDLGFGTTQDTPEGGIVRPCLWRTGWVSVRIHALSPSETEQVQRSSPEKQVSMLRSLPFLNQTLCVRIRFSGSEGSILKFLDQAAGMHLTRRQPPAPSRLVQLDHSKDQLGGFAGAQQSAIPETLPRKIISDELSWMIIIVNQSGYFSEFSRVSSAGMKHPMRYSALFWCIALARSRR</sequence>
<gene>
    <name evidence="1" type="ORF">P175DRAFT_0531839</name>
</gene>
<dbReference type="VEuPathDB" id="FungiDB:P175DRAFT_0531839"/>
<organism evidence="1 2">
    <name type="scientific">Aspergillus ochraceoroseus IBT 24754</name>
    <dbReference type="NCBI Taxonomy" id="1392256"/>
    <lineage>
        <taxon>Eukaryota</taxon>
        <taxon>Fungi</taxon>
        <taxon>Dikarya</taxon>
        <taxon>Ascomycota</taxon>
        <taxon>Pezizomycotina</taxon>
        <taxon>Eurotiomycetes</taxon>
        <taxon>Eurotiomycetidae</taxon>
        <taxon>Eurotiales</taxon>
        <taxon>Aspergillaceae</taxon>
        <taxon>Aspergillus</taxon>
        <taxon>Aspergillus subgen. Nidulantes</taxon>
    </lineage>
</organism>
<reference evidence="1 2" key="1">
    <citation type="journal article" date="2018" name="Proc. Natl. Acad. Sci. U.S.A.">
        <title>Linking secondary metabolites to gene clusters through genome sequencing of six diverse Aspergillus species.</title>
        <authorList>
            <person name="Kaerboelling I."/>
            <person name="Vesth T.C."/>
            <person name="Frisvad J.C."/>
            <person name="Nybo J.L."/>
            <person name="Theobald S."/>
            <person name="Kuo A."/>
            <person name="Bowyer P."/>
            <person name="Matsuda Y."/>
            <person name="Mondo S."/>
            <person name="Lyhne E.K."/>
            <person name="Kogle M.E."/>
            <person name="Clum A."/>
            <person name="Lipzen A."/>
            <person name="Salamov A."/>
            <person name="Ngan C.Y."/>
            <person name="Daum C."/>
            <person name="Chiniquy J."/>
            <person name="Barry K."/>
            <person name="LaButti K."/>
            <person name="Haridas S."/>
            <person name="Simmons B.A."/>
            <person name="Magnuson J.K."/>
            <person name="Mortensen U.H."/>
            <person name="Larsen T.O."/>
            <person name="Grigoriev I.V."/>
            <person name="Baker S.E."/>
            <person name="Andersen M.R."/>
        </authorList>
    </citation>
    <scope>NUCLEOTIDE SEQUENCE [LARGE SCALE GENOMIC DNA]</scope>
    <source>
        <strain evidence="1 2">IBT 24754</strain>
    </source>
</reference>
<dbReference type="RefSeq" id="XP_040751895.1">
    <property type="nucleotide sequence ID" value="XM_040899906.1"/>
</dbReference>
<proteinExistence type="predicted"/>
<dbReference type="Proteomes" id="UP000244073">
    <property type="component" value="Unassembled WGS sequence"/>
</dbReference>
<protein>
    <submittedName>
        <fullName evidence="1">Uncharacterized protein</fullName>
    </submittedName>
</protein>
<dbReference type="EMBL" id="MSFN02000004">
    <property type="protein sequence ID" value="PTU20503.1"/>
    <property type="molecule type" value="Genomic_DNA"/>
</dbReference>
<evidence type="ECO:0000313" key="2">
    <source>
        <dbReference type="Proteomes" id="UP000244073"/>
    </source>
</evidence>
<comment type="caution">
    <text evidence="1">The sequence shown here is derived from an EMBL/GenBank/DDBJ whole genome shotgun (WGS) entry which is preliminary data.</text>
</comment>
<evidence type="ECO:0000313" key="1">
    <source>
        <dbReference type="EMBL" id="PTU20503.1"/>
    </source>
</evidence>
<accession>A0A2T5LW83</accession>
<dbReference type="AlphaFoldDB" id="A0A2T5LW83"/>
<name>A0A2T5LW83_9EURO</name>
<dbReference type="GeneID" id="63816788"/>